<comment type="caution">
    <text evidence="7">The sequence shown here is derived from an EMBL/GenBank/DDBJ whole genome shotgun (WGS) entry which is preliminary data.</text>
</comment>
<evidence type="ECO:0000256" key="5">
    <source>
        <dbReference type="SAM" id="Phobius"/>
    </source>
</evidence>
<feature type="transmembrane region" description="Helical" evidence="5">
    <location>
        <begin position="319"/>
        <end position="337"/>
    </location>
</feature>
<feature type="transmembrane region" description="Helical" evidence="5">
    <location>
        <begin position="14"/>
        <end position="34"/>
    </location>
</feature>
<feature type="domain" description="ABC-2 type transporter transmembrane" evidence="6">
    <location>
        <begin position="18"/>
        <end position="450"/>
    </location>
</feature>
<evidence type="ECO:0000313" key="8">
    <source>
        <dbReference type="Proteomes" id="UP001597195"/>
    </source>
</evidence>
<reference evidence="8" key="1">
    <citation type="journal article" date="2019" name="Int. J. Syst. Evol. Microbiol.">
        <title>The Global Catalogue of Microorganisms (GCM) 10K type strain sequencing project: providing services to taxonomists for standard genome sequencing and annotation.</title>
        <authorList>
            <consortium name="The Broad Institute Genomics Platform"/>
            <consortium name="The Broad Institute Genome Sequencing Center for Infectious Disease"/>
            <person name="Wu L."/>
            <person name="Ma J."/>
        </authorList>
    </citation>
    <scope>NUCLEOTIDE SEQUENCE [LARGE SCALE GENOMIC DNA]</scope>
    <source>
        <strain evidence="8">CCM 8906</strain>
    </source>
</reference>
<dbReference type="InterPro" id="IPR051328">
    <property type="entry name" value="T7SS_ABC-Transporter"/>
</dbReference>
<feature type="transmembrane region" description="Helical" evidence="5">
    <location>
        <begin position="435"/>
        <end position="457"/>
    </location>
</feature>
<dbReference type="InterPro" id="IPR017500">
    <property type="entry name" value="Phage_infect_YhgE_N"/>
</dbReference>
<evidence type="ECO:0000259" key="6">
    <source>
        <dbReference type="Pfam" id="PF12698"/>
    </source>
</evidence>
<protein>
    <submittedName>
        <fullName evidence="7">YhgE/Pip family protein</fullName>
    </submittedName>
</protein>
<evidence type="ECO:0000256" key="3">
    <source>
        <dbReference type="ARBA" id="ARBA00022989"/>
    </source>
</evidence>
<dbReference type="NCBIfam" id="TIGR03061">
    <property type="entry name" value="pip_yhgE_Nterm"/>
    <property type="match status" value="1"/>
</dbReference>
<keyword evidence="2 5" id="KW-0812">Transmembrane</keyword>
<dbReference type="InterPro" id="IPR013525">
    <property type="entry name" value="ABC2_TM"/>
</dbReference>
<comment type="subcellular location">
    <subcellularLocation>
        <location evidence="1">Membrane</location>
        <topology evidence="1">Multi-pass membrane protein</topology>
    </subcellularLocation>
</comment>
<dbReference type="NCBIfam" id="TIGR03062">
    <property type="entry name" value="pip_yhgE_Cterm"/>
    <property type="match status" value="1"/>
</dbReference>
<dbReference type="Gene3D" id="3.40.1710.10">
    <property type="entry name" value="abc type-2 transporter like domain"/>
    <property type="match status" value="1"/>
</dbReference>
<name>A0ABW4H2K9_9LACO</name>
<dbReference type="Pfam" id="PF12698">
    <property type="entry name" value="ABC2_membrane_3"/>
    <property type="match status" value="1"/>
</dbReference>
<evidence type="ECO:0000256" key="1">
    <source>
        <dbReference type="ARBA" id="ARBA00004141"/>
    </source>
</evidence>
<dbReference type="PANTHER" id="PTHR43077">
    <property type="entry name" value="TRANSPORT PERMEASE YVFS-RELATED"/>
    <property type="match status" value="1"/>
</dbReference>
<evidence type="ECO:0000256" key="4">
    <source>
        <dbReference type="ARBA" id="ARBA00023136"/>
    </source>
</evidence>
<gene>
    <name evidence="7" type="ORF">ACFQ5T_04275</name>
</gene>
<keyword evidence="3 5" id="KW-1133">Transmembrane helix</keyword>
<sequence length="464" mass="50331">MLMSEWHYLLRHKISLVVLVMIALIPAIYCYLYLSSMWNTYGHTDDIPVAIVNHDRAVHAHGQTIAIGQRLTTNLKHTKDLDFHKLSAATAHDHLKSGRLYLVVTIPADFSHNAITLLTQHPQRMQLHYSLNSGQNFIVSKMTTGIASAITTKINRDVIRLNSQILLTALHNASVGMRHAARGNTQLVQGTQQLQQGNQRLQAAMTSISNVPLTKGLFTTGAGLNHIQLGASTLATALSLGSTHLQANHTSSTNANAIAQPVTSTSHDIAKVPNNGTGMAPFAIAIGLYVGGIALGTMYDAGEWHRKPQLAITWWGSKAAIIGGVALIQSSLLFGTLRLANNLKVQSQAALFCAILLGSLLFLSLIFCLRILLGGFGTWLISIVLVLQLASSGGLYPTALVSSLAQHLNPWLPMTYLIDLLRSAISTNVDTNTAWGLILLMIIGFNLLIILRFHLLLKRDPLAN</sequence>
<proteinExistence type="predicted"/>
<evidence type="ECO:0000313" key="7">
    <source>
        <dbReference type="EMBL" id="MFD1548901.1"/>
    </source>
</evidence>
<evidence type="ECO:0000256" key="2">
    <source>
        <dbReference type="ARBA" id="ARBA00022692"/>
    </source>
</evidence>
<dbReference type="RefSeq" id="WP_125700522.1">
    <property type="nucleotide sequence ID" value="NZ_JBHTOM010000005.1"/>
</dbReference>
<accession>A0ABW4H2K9</accession>
<organism evidence="7 8">
    <name type="scientific">Levilactobacillus fuyuanensis</name>
    <dbReference type="NCBI Taxonomy" id="2486022"/>
    <lineage>
        <taxon>Bacteria</taxon>
        <taxon>Bacillati</taxon>
        <taxon>Bacillota</taxon>
        <taxon>Bacilli</taxon>
        <taxon>Lactobacillales</taxon>
        <taxon>Lactobacillaceae</taxon>
        <taxon>Levilactobacillus</taxon>
    </lineage>
</organism>
<dbReference type="InterPro" id="IPR017501">
    <property type="entry name" value="Phage_infect_YhgE_C"/>
</dbReference>
<keyword evidence="8" id="KW-1185">Reference proteome</keyword>
<feature type="transmembrane region" description="Helical" evidence="5">
    <location>
        <begin position="349"/>
        <end position="373"/>
    </location>
</feature>
<dbReference type="Proteomes" id="UP001597195">
    <property type="component" value="Unassembled WGS sequence"/>
</dbReference>
<keyword evidence="4 5" id="KW-0472">Membrane</keyword>
<dbReference type="EMBL" id="JBHTOM010000005">
    <property type="protein sequence ID" value="MFD1548901.1"/>
    <property type="molecule type" value="Genomic_DNA"/>
</dbReference>
<dbReference type="PANTHER" id="PTHR43077:SF5">
    <property type="entry name" value="PHAGE INFECTION PROTEIN"/>
    <property type="match status" value="1"/>
</dbReference>
<feature type="transmembrane region" description="Helical" evidence="5">
    <location>
        <begin position="279"/>
        <end position="299"/>
    </location>
</feature>
<feature type="transmembrane region" description="Helical" evidence="5">
    <location>
        <begin position="379"/>
        <end position="399"/>
    </location>
</feature>